<dbReference type="PANTHER" id="PTHR34408:SF1">
    <property type="entry name" value="GLYCOSYL HYDROLASE FAMILY 19 DOMAIN-CONTAINING PROTEIN HI_1415"/>
    <property type="match status" value="1"/>
</dbReference>
<accession>A0A6B1DR10</accession>
<reference evidence="2" key="1">
    <citation type="submission" date="2019-09" db="EMBL/GenBank/DDBJ databases">
        <title>Characterisation of the sponge microbiome using genome-centric metagenomics.</title>
        <authorList>
            <person name="Engelberts J.P."/>
            <person name="Robbins S.J."/>
            <person name="De Goeij J.M."/>
            <person name="Aranda M."/>
            <person name="Bell S.C."/>
            <person name="Webster N.S."/>
        </authorList>
    </citation>
    <scope>NUCLEOTIDE SEQUENCE</scope>
    <source>
        <strain evidence="2">SB0662_bin_9</strain>
    </source>
</reference>
<comment type="caution">
    <text evidence="2">The sequence shown here is derived from an EMBL/GenBank/DDBJ whole genome shotgun (WGS) entry which is preliminary data.</text>
</comment>
<dbReference type="AlphaFoldDB" id="A0A6B1DR10"/>
<protein>
    <submittedName>
        <fullName evidence="2">SH3 domain-containing protein</fullName>
    </submittedName>
</protein>
<organism evidence="2">
    <name type="scientific">Caldilineaceae bacterium SB0662_bin_9</name>
    <dbReference type="NCBI Taxonomy" id="2605258"/>
    <lineage>
        <taxon>Bacteria</taxon>
        <taxon>Bacillati</taxon>
        <taxon>Chloroflexota</taxon>
        <taxon>Caldilineae</taxon>
        <taxon>Caldilineales</taxon>
        <taxon>Caldilineaceae</taxon>
    </lineage>
</organism>
<dbReference type="Pfam" id="PF08239">
    <property type="entry name" value="SH3_3"/>
    <property type="match status" value="5"/>
</dbReference>
<name>A0A6B1DR10_9CHLR</name>
<dbReference type="InterPro" id="IPR003646">
    <property type="entry name" value="SH3-like_bac-type"/>
</dbReference>
<dbReference type="PANTHER" id="PTHR34408">
    <property type="entry name" value="FAMILY PROTEIN, PUTATIVE-RELATED"/>
    <property type="match status" value="1"/>
</dbReference>
<feature type="domain" description="SH3b" evidence="1">
    <location>
        <begin position="257"/>
        <end position="320"/>
    </location>
</feature>
<gene>
    <name evidence="2" type="ORF">F4Y08_07540</name>
</gene>
<evidence type="ECO:0000259" key="1">
    <source>
        <dbReference type="SMART" id="SM00287"/>
    </source>
</evidence>
<feature type="domain" description="SH3b" evidence="1">
    <location>
        <begin position="12"/>
        <end position="76"/>
    </location>
</feature>
<dbReference type="Gene3D" id="2.30.30.40">
    <property type="entry name" value="SH3 Domains"/>
    <property type="match status" value="5"/>
</dbReference>
<feature type="domain" description="SH3b" evidence="1">
    <location>
        <begin position="339"/>
        <end position="403"/>
    </location>
</feature>
<evidence type="ECO:0000313" key="2">
    <source>
        <dbReference type="EMBL" id="MYD90179.1"/>
    </source>
</evidence>
<sequence>MTWNPGPRLSLKPTTTANLNVRTGPGADHAWIGRIPRGSTVRYDILGKDAPTAAWYQIRFGRAADGWVSADHVLTHGDLRGLAATWTPRLSLRAGADYNLSVRAGPGRGYAWIGRIPRGSTTRYDILGKDADRAEWYEIRFGAGVTGWVSADHVQTHGSLNGLAVDWTPQLALKASTTAGLNVRAEPDATADRVGFIRGGSTTRYDILGQDAATAEWWQIRLSPTVVGWVSASHVQTYGRLHGLAVTWTAPPQLSLKPTTTANLNVRSGPGGAHPRVGFIPGGSTTRYDILGRDAATATWWRIRFGAGIGWVSADFVRTHGSVAGVPVAWVPGPQLSLKPTTTYNLNVRAQPDATSAKVGFIPGGSTARYDLLARSAATPTWYQIRFSDTVDGWVHGNYVRTHGSLAGLPVR</sequence>
<feature type="domain" description="SH3b" evidence="1">
    <location>
        <begin position="93"/>
        <end position="157"/>
    </location>
</feature>
<dbReference type="SMART" id="SM00287">
    <property type="entry name" value="SH3b"/>
    <property type="match status" value="5"/>
</dbReference>
<dbReference type="InterPro" id="IPR052354">
    <property type="entry name" value="Cell_Wall_Dynamics_Protein"/>
</dbReference>
<proteinExistence type="predicted"/>
<dbReference type="EMBL" id="VXPY01000052">
    <property type="protein sequence ID" value="MYD90179.1"/>
    <property type="molecule type" value="Genomic_DNA"/>
</dbReference>
<feature type="domain" description="SH3b" evidence="1">
    <location>
        <begin position="172"/>
        <end position="238"/>
    </location>
</feature>